<reference evidence="1" key="1">
    <citation type="submission" date="2023-12" db="EMBL/GenBank/DDBJ databases">
        <title>Genome assembly of Anisodus tanguticus.</title>
        <authorList>
            <person name="Wang Y.-J."/>
        </authorList>
    </citation>
    <scope>NUCLEOTIDE SEQUENCE</scope>
    <source>
        <strain evidence="1">KB-2021</strain>
        <tissue evidence="1">Leaf</tissue>
    </source>
</reference>
<comment type="caution">
    <text evidence="1">The sequence shown here is derived from an EMBL/GenBank/DDBJ whole genome shotgun (WGS) entry which is preliminary data.</text>
</comment>
<evidence type="ECO:0000313" key="1">
    <source>
        <dbReference type="EMBL" id="KAK4347396.1"/>
    </source>
</evidence>
<dbReference type="Proteomes" id="UP001291623">
    <property type="component" value="Unassembled WGS sequence"/>
</dbReference>
<keyword evidence="2" id="KW-1185">Reference proteome</keyword>
<dbReference type="EMBL" id="JAVYJV010000018">
    <property type="protein sequence ID" value="KAK4347396.1"/>
    <property type="molecule type" value="Genomic_DNA"/>
</dbReference>
<dbReference type="AlphaFoldDB" id="A0AAE1V1R9"/>
<evidence type="ECO:0000313" key="2">
    <source>
        <dbReference type="Proteomes" id="UP001291623"/>
    </source>
</evidence>
<proteinExistence type="predicted"/>
<sequence>MANISESATPFPHGKGIIFKIQYLTLWNEPDQELTTKHVDWIRSNYTVEQLGLIGLMLKKGA</sequence>
<gene>
    <name evidence="1" type="ORF">RND71_033735</name>
</gene>
<organism evidence="1 2">
    <name type="scientific">Anisodus tanguticus</name>
    <dbReference type="NCBI Taxonomy" id="243964"/>
    <lineage>
        <taxon>Eukaryota</taxon>
        <taxon>Viridiplantae</taxon>
        <taxon>Streptophyta</taxon>
        <taxon>Embryophyta</taxon>
        <taxon>Tracheophyta</taxon>
        <taxon>Spermatophyta</taxon>
        <taxon>Magnoliopsida</taxon>
        <taxon>eudicotyledons</taxon>
        <taxon>Gunneridae</taxon>
        <taxon>Pentapetalae</taxon>
        <taxon>asterids</taxon>
        <taxon>lamiids</taxon>
        <taxon>Solanales</taxon>
        <taxon>Solanaceae</taxon>
        <taxon>Solanoideae</taxon>
        <taxon>Hyoscyameae</taxon>
        <taxon>Anisodus</taxon>
    </lineage>
</organism>
<accession>A0AAE1V1R9</accession>
<dbReference type="Gene3D" id="3.40.462.20">
    <property type="match status" value="1"/>
</dbReference>
<protein>
    <submittedName>
        <fullName evidence="1">Uncharacterized protein</fullName>
    </submittedName>
</protein>
<name>A0AAE1V1R9_9SOLA</name>